<evidence type="ECO:0000313" key="3">
    <source>
        <dbReference type="Proteomes" id="UP000295689"/>
    </source>
</evidence>
<accession>A0A4R2BEC3</accession>
<feature type="transmembrane region" description="Helical" evidence="1">
    <location>
        <begin position="100"/>
        <end position="122"/>
    </location>
</feature>
<keyword evidence="1" id="KW-0472">Membrane</keyword>
<feature type="transmembrane region" description="Helical" evidence="1">
    <location>
        <begin position="44"/>
        <end position="60"/>
    </location>
</feature>
<feature type="transmembrane region" description="Helical" evidence="1">
    <location>
        <begin position="285"/>
        <end position="313"/>
    </location>
</feature>
<dbReference type="AlphaFoldDB" id="A0A4R2BEC3"/>
<organism evidence="2 3">
    <name type="scientific">Mesobacillus foraminis</name>
    <dbReference type="NCBI Taxonomy" id="279826"/>
    <lineage>
        <taxon>Bacteria</taxon>
        <taxon>Bacillati</taxon>
        <taxon>Bacillota</taxon>
        <taxon>Bacilli</taxon>
        <taxon>Bacillales</taxon>
        <taxon>Bacillaceae</taxon>
        <taxon>Mesobacillus</taxon>
    </lineage>
</organism>
<proteinExistence type="predicted"/>
<comment type="caution">
    <text evidence="2">The sequence shown here is derived from an EMBL/GenBank/DDBJ whole genome shotgun (WGS) entry which is preliminary data.</text>
</comment>
<feature type="transmembrane region" description="Helical" evidence="1">
    <location>
        <begin position="166"/>
        <end position="185"/>
    </location>
</feature>
<feature type="transmembrane region" description="Helical" evidence="1">
    <location>
        <begin position="453"/>
        <end position="469"/>
    </location>
</feature>
<feature type="transmembrane region" description="Helical" evidence="1">
    <location>
        <begin position="192"/>
        <end position="210"/>
    </location>
</feature>
<evidence type="ECO:0000313" key="2">
    <source>
        <dbReference type="EMBL" id="TCN24174.1"/>
    </source>
</evidence>
<feature type="transmembrane region" description="Helical" evidence="1">
    <location>
        <begin position="395"/>
        <end position="415"/>
    </location>
</feature>
<feature type="transmembrane region" description="Helical" evidence="1">
    <location>
        <begin position="21"/>
        <end position="38"/>
    </location>
</feature>
<dbReference type="EMBL" id="SLVV01000008">
    <property type="protein sequence ID" value="TCN24174.1"/>
    <property type="molecule type" value="Genomic_DNA"/>
</dbReference>
<feature type="transmembrane region" description="Helical" evidence="1">
    <location>
        <begin position="134"/>
        <end position="154"/>
    </location>
</feature>
<keyword evidence="1" id="KW-1133">Transmembrane helix</keyword>
<sequence>MNSLYTSQKAFNDKGLDLISFFFFSAFLIIILLSTIAFESVAHILVYLFGFGLFTSIVLFESNMVKRREASFYLAIPIIISATQNLYLGLVSPYATDSQIQFLVITNFLFSIVLLLILFINTPFRFNQALYQKTLIVLIILVVYSFLTIFLFNAHITSAFASLRNVMTPMLFLLIGLLASCNICLKRFLKYVCYIAIFVVVFGIIERFILTDIWEFFNLPDLWSKKGLPLNAFTGLPGNFYSSEMVGGSQLRRMVSSFADPVNLGTFLFFGFMAAWLLKKRVLGIAILLSIALAVSKGAMLGFLVFSVVWSYYKLSKTGFFIILSGAFVAGVGFIIYSMMHSTMSMFLHLTGFFSAFPELINHPLGRGLGNIGVLAGLYSDGAQTKITESGLGMVIGQLGIVGLVLFIYFFYFIWKRSNLIQDIEEKVMVQTLILGILLNIMFNEVALSPNSSAVYFITIGIIIGQWSEKTKDMPTIKKKRIKIVW</sequence>
<keyword evidence="1" id="KW-0812">Transmembrane</keyword>
<name>A0A4R2BEC3_9BACI</name>
<protein>
    <recommendedName>
        <fullName evidence="4">O-antigen ligase-like membrane protein</fullName>
    </recommendedName>
</protein>
<keyword evidence="3" id="KW-1185">Reference proteome</keyword>
<feature type="transmembrane region" description="Helical" evidence="1">
    <location>
        <begin position="261"/>
        <end position="278"/>
    </location>
</feature>
<evidence type="ECO:0008006" key="4">
    <source>
        <dbReference type="Google" id="ProtNLM"/>
    </source>
</evidence>
<gene>
    <name evidence="2" type="ORF">EV146_108289</name>
</gene>
<dbReference type="Proteomes" id="UP000295689">
    <property type="component" value="Unassembled WGS sequence"/>
</dbReference>
<feature type="transmembrane region" description="Helical" evidence="1">
    <location>
        <begin position="72"/>
        <end position="94"/>
    </location>
</feature>
<feature type="transmembrane region" description="Helical" evidence="1">
    <location>
        <begin position="319"/>
        <end position="337"/>
    </location>
</feature>
<reference evidence="2 3" key="1">
    <citation type="journal article" date="2015" name="Stand. Genomic Sci.">
        <title>Genomic Encyclopedia of Bacterial and Archaeal Type Strains, Phase III: the genomes of soil and plant-associated and newly described type strains.</title>
        <authorList>
            <person name="Whitman W.B."/>
            <person name="Woyke T."/>
            <person name="Klenk H.P."/>
            <person name="Zhou Y."/>
            <person name="Lilburn T.G."/>
            <person name="Beck B.J."/>
            <person name="De Vos P."/>
            <person name="Vandamme P."/>
            <person name="Eisen J.A."/>
            <person name="Garrity G."/>
            <person name="Hugenholtz P."/>
            <person name="Kyrpides N.C."/>
        </authorList>
    </citation>
    <scope>NUCLEOTIDE SEQUENCE [LARGE SCALE GENOMIC DNA]</scope>
    <source>
        <strain evidence="2 3">CV53</strain>
    </source>
</reference>
<dbReference type="RefSeq" id="WP_132008325.1">
    <property type="nucleotide sequence ID" value="NZ_JABUHM010000007.1"/>
</dbReference>
<evidence type="ECO:0000256" key="1">
    <source>
        <dbReference type="SAM" id="Phobius"/>
    </source>
</evidence>